<dbReference type="EMBL" id="SZNQ01000003">
    <property type="protein sequence ID" value="TKS96232.1"/>
    <property type="molecule type" value="Genomic_DNA"/>
</dbReference>
<dbReference type="Proteomes" id="UP000305929">
    <property type="component" value="Unassembled WGS sequence"/>
</dbReference>
<protein>
    <submittedName>
        <fullName evidence="2">Uncharacterized protein</fullName>
    </submittedName>
</protein>
<proteinExistence type="predicted"/>
<organism evidence="2 3">
    <name type="scientific">Streptomyces lasalocidi</name>
    <name type="common">Streptomyces lasaliensis</name>
    <dbReference type="NCBI Taxonomy" id="324833"/>
    <lineage>
        <taxon>Bacteria</taxon>
        <taxon>Bacillati</taxon>
        <taxon>Actinomycetota</taxon>
        <taxon>Actinomycetes</taxon>
        <taxon>Kitasatosporales</taxon>
        <taxon>Streptomycetaceae</taxon>
        <taxon>Streptomyces</taxon>
    </lineage>
</organism>
<dbReference type="OrthoDB" id="3432450at2"/>
<keyword evidence="3" id="KW-1185">Reference proteome</keyword>
<name>A0A4V6AUJ5_STRLS</name>
<dbReference type="AlphaFoldDB" id="A0A4V6AUJ5"/>
<reference evidence="2 3" key="1">
    <citation type="submission" date="2019-04" db="EMBL/GenBank/DDBJ databases">
        <title>Streptomyces lasaliensis sp. nov., an Actinomycete isolated from soil which produces the polyether antibiotic lasalocid.</title>
        <authorList>
            <person name="Erwin G."/>
            <person name="Haber C."/>
        </authorList>
    </citation>
    <scope>NUCLEOTIDE SEQUENCE [LARGE SCALE GENOMIC DNA]</scope>
    <source>
        <strain evidence="2 3">X-537</strain>
    </source>
</reference>
<sequence length="81" mass="8902">MTVWGAKGCSPRPRGWSLHGPDRGVRRPVLPVPAGMVPTSARRWRPACSAPRTPRGWSRRLLRHRDGEPVLPVTAAMTSSP</sequence>
<evidence type="ECO:0000313" key="3">
    <source>
        <dbReference type="Proteomes" id="UP000305929"/>
    </source>
</evidence>
<gene>
    <name evidence="2" type="ORF">E4U91_36560</name>
</gene>
<evidence type="ECO:0000313" key="2">
    <source>
        <dbReference type="EMBL" id="TKS96232.1"/>
    </source>
</evidence>
<accession>A0A4V6AUJ5</accession>
<evidence type="ECO:0000256" key="1">
    <source>
        <dbReference type="SAM" id="MobiDB-lite"/>
    </source>
</evidence>
<comment type="caution">
    <text evidence="2">The sequence shown here is derived from an EMBL/GenBank/DDBJ whole genome shotgun (WGS) entry which is preliminary data.</text>
</comment>
<feature type="region of interest" description="Disordered" evidence="1">
    <location>
        <begin position="1"/>
        <end position="55"/>
    </location>
</feature>